<evidence type="ECO:0000313" key="2">
    <source>
        <dbReference type="EMBL" id="KCZ80034.1"/>
    </source>
</evidence>
<feature type="transmembrane region" description="Helical" evidence="1">
    <location>
        <begin position="65"/>
        <end position="83"/>
    </location>
</feature>
<dbReference type="OrthoDB" id="2196460at2759"/>
<evidence type="ECO:0000256" key="1">
    <source>
        <dbReference type="SAM" id="Phobius"/>
    </source>
</evidence>
<dbReference type="AlphaFoldDB" id="A0A059EZ77"/>
<dbReference type="HOGENOM" id="CLU_129941_0_0_1"/>
<feature type="transmembrane region" description="Helical" evidence="1">
    <location>
        <begin position="33"/>
        <end position="53"/>
    </location>
</feature>
<feature type="transmembrane region" description="Helical" evidence="1">
    <location>
        <begin position="89"/>
        <end position="106"/>
    </location>
</feature>
<reference evidence="2 3" key="2">
    <citation type="submission" date="2014-03" db="EMBL/GenBank/DDBJ databases">
        <title>The Genome Sequence of Anncaliia algerae insect isolate PRA339.</title>
        <authorList>
            <consortium name="The Broad Institute Genome Sequencing Platform"/>
            <consortium name="The Broad Institute Genome Sequencing Center for Infectious Disease"/>
            <person name="Cuomo C."/>
            <person name="Becnel J."/>
            <person name="Sanscrainte N."/>
            <person name="Walker B."/>
            <person name="Young S.K."/>
            <person name="Zeng Q."/>
            <person name="Gargeya S."/>
            <person name="Fitzgerald M."/>
            <person name="Haas B."/>
            <person name="Abouelleil A."/>
            <person name="Alvarado L."/>
            <person name="Arachchi H.M."/>
            <person name="Berlin A.M."/>
            <person name="Chapman S.B."/>
            <person name="Dewar J."/>
            <person name="Goldberg J."/>
            <person name="Griggs A."/>
            <person name="Gujja S."/>
            <person name="Hansen M."/>
            <person name="Howarth C."/>
            <person name="Imamovic A."/>
            <person name="Larimer J."/>
            <person name="McCowan C."/>
            <person name="Murphy C."/>
            <person name="Neiman D."/>
            <person name="Pearson M."/>
            <person name="Priest M."/>
            <person name="Roberts A."/>
            <person name="Saif S."/>
            <person name="Shea T."/>
            <person name="Sisk P."/>
            <person name="Sykes S."/>
            <person name="Wortman J."/>
            <person name="Nusbaum C."/>
            <person name="Birren B."/>
        </authorList>
    </citation>
    <scope>NUCLEOTIDE SEQUENCE [LARGE SCALE GENOMIC DNA]</scope>
    <source>
        <strain evidence="2 3">PRA339</strain>
    </source>
</reference>
<sequence>MKEKAVLIFKSITNLSLAFLILLIHKPMHRYKVVWFLITLINPIVYGIRYYKLEVKHNSMYLRKIYYVSFFIELFLIILYYTFTKKIVGIVNVLFIGVIDFVFFYHKKKNVILPKKIVEYDLAKCISQCIQNGKLILYKDEIVFVLDKYENKMHIRKSNGDEYLVDNTYLIEYNTKE</sequence>
<reference evidence="3" key="1">
    <citation type="submission" date="2013-02" db="EMBL/GenBank/DDBJ databases">
        <authorList>
            <consortium name="The Broad Institute Genome Sequencing Platform"/>
            <person name="Cuomo C."/>
            <person name="Becnel J."/>
            <person name="Sanscrainte N."/>
            <person name="Walker B."/>
            <person name="Young S.K."/>
            <person name="Zeng Q."/>
            <person name="Gargeya S."/>
            <person name="Fitzgerald M."/>
            <person name="Haas B."/>
            <person name="Abouelleil A."/>
            <person name="Alvarado L."/>
            <person name="Arachchi H.M."/>
            <person name="Berlin A.M."/>
            <person name="Chapman S.B."/>
            <person name="Dewar J."/>
            <person name="Goldberg J."/>
            <person name="Griggs A."/>
            <person name="Gujja S."/>
            <person name="Hansen M."/>
            <person name="Howarth C."/>
            <person name="Imamovic A."/>
            <person name="Larimer J."/>
            <person name="McCowan C."/>
            <person name="Murphy C."/>
            <person name="Neiman D."/>
            <person name="Pearson M."/>
            <person name="Priest M."/>
            <person name="Roberts A."/>
            <person name="Saif S."/>
            <person name="Shea T."/>
            <person name="Sisk P."/>
            <person name="Sykes S."/>
            <person name="Wortman J."/>
            <person name="Nusbaum C."/>
            <person name="Birren B."/>
        </authorList>
    </citation>
    <scope>NUCLEOTIDE SEQUENCE [LARGE SCALE GENOMIC DNA]</scope>
    <source>
        <strain evidence="3">PRA339</strain>
    </source>
</reference>
<keyword evidence="1" id="KW-0812">Transmembrane</keyword>
<dbReference type="VEuPathDB" id="MicrosporidiaDB:H312_02552"/>
<accession>A0A059EZ77</accession>
<dbReference type="Proteomes" id="UP000030655">
    <property type="component" value="Unassembled WGS sequence"/>
</dbReference>
<evidence type="ECO:0000313" key="3">
    <source>
        <dbReference type="Proteomes" id="UP000030655"/>
    </source>
</evidence>
<gene>
    <name evidence="2" type="ORF">H312_02552</name>
</gene>
<keyword evidence="1" id="KW-1133">Transmembrane helix</keyword>
<organism evidence="2 3">
    <name type="scientific">Anncaliia algerae PRA339</name>
    <dbReference type="NCBI Taxonomy" id="1288291"/>
    <lineage>
        <taxon>Eukaryota</taxon>
        <taxon>Fungi</taxon>
        <taxon>Fungi incertae sedis</taxon>
        <taxon>Microsporidia</taxon>
        <taxon>Tubulinosematoidea</taxon>
        <taxon>Tubulinosematidae</taxon>
        <taxon>Anncaliia</taxon>
    </lineage>
</organism>
<name>A0A059EZ77_9MICR</name>
<protein>
    <submittedName>
        <fullName evidence="2">Uncharacterized protein</fullName>
    </submittedName>
</protein>
<keyword evidence="1" id="KW-0472">Membrane</keyword>
<proteinExistence type="predicted"/>
<dbReference type="EMBL" id="KK365208">
    <property type="protein sequence ID" value="KCZ80034.1"/>
    <property type="molecule type" value="Genomic_DNA"/>
</dbReference>
<feature type="transmembrane region" description="Helical" evidence="1">
    <location>
        <begin position="7"/>
        <end position="27"/>
    </location>
</feature>
<keyword evidence="3" id="KW-1185">Reference proteome</keyword>